<evidence type="ECO:0000313" key="1">
    <source>
        <dbReference type="EMBL" id="KHN95122.1"/>
    </source>
</evidence>
<evidence type="ECO:0000313" key="2">
    <source>
        <dbReference type="Proteomes" id="UP000030816"/>
    </source>
</evidence>
<gene>
    <name evidence="1" type="ORF">MAM_07007</name>
</gene>
<name>A0A0B2WNQ2_METAS</name>
<keyword evidence="2" id="KW-1185">Reference proteome</keyword>
<dbReference type="EMBL" id="AZHE01000026">
    <property type="protein sequence ID" value="KHN95122.1"/>
    <property type="molecule type" value="Genomic_DNA"/>
</dbReference>
<sequence>MDSLPTEVAETIQVGHIRSHPDVNFDMAPSTAVDKREPVTLQSPRLSEDDLLNGIEDDGEDIPYSVLHPARKSHRLPALPDLRFEQSYLRSIANADTWWKVLLVTARDQVSFGLIVGSFRDEMMGSCDDR</sequence>
<dbReference type="PANTHER" id="PTHR38699">
    <property type="entry name" value="CHROMOSOME 1, WHOLE GENOME SHOTGUN SEQUENCE"/>
    <property type="match status" value="1"/>
</dbReference>
<accession>A0A0B2WNQ2</accession>
<dbReference type="InterPro" id="IPR013898">
    <property type="entry name" value="Atg43"/>
</dbReference>
<dbReference type="RefSeq" id="XP_040676188.1">
    <property type="nucleotide sequence ID" value="XM_040825805.1"/>
</dbReference>
<dbReference type="STRING" id="1081103.A0A0B2WNQ2"/>
<dbReference type="OrthoDB" id="2430343at2759"/>
<dbReference type="GeneID" id="63741462"/>
<dbReference type="Pfam" id="PF08589">
    <property type="entry name" value="ATG43"/>
    <property type="match status" value="1"/>
</dbReference>
<reference evidence="1 2" key="1">
    <citation type="journal article" date="2014" name="Proc. Natl. Acad. Sci. U.S.A.">
        <title>Trajectory and genomic determinants of fungal-pathogen speciation and host adaptation.</title>
        <authorList>
            <person name="Hu X."/>
            <person name="Xiao G."/>
            <person name="Zheng P."/>
            <person name="Shang Y."/>
            <person name="Su Y."/>
            <person name="Zhang X."/>
            <person name="Liu X."/>
            <person name="Zhan S."/>
            <person name="St Leger R.J."/>
            <person name="Wang C."/>
        </authorList>
    </citation>
    <scope>NUCLEOTIDE SEQUENCE [LARGE SCALE GENOMIC DNA]</scope>
    <source>
        <strain evidence="1 2">ARSEF 1941</strain>
    </source>
</reference>
<dbReference type="PANTHER" id="PTHR38699:SF1">
    <property type="entry name" value="MITOPHAGY RECEPTOR ATG43"/>
    <property type="match status" value="1"/>
</dbReference>
<dbReference type="GO" id="GO:0000423">
    <property type="term" value="P:mitophagy"/>
    <property type="evidence" value="ECO:0007669"/>
    <property type="project" value="InterPro"/>
</dbReference>
<dbReference type="GO" id="GO:0140580">
    <property type="term" value="F:mitochondrion autophagosome adaptor activity"/>
    <property type="evidence" value="ECO:0007669"/>
    <property type="project" value="InterPro"/>
</dbReference>
<dbReference type="HOGENOM" id="CLU_152660_0_0_1"/>
<protein>
    <submittedName>
        <fullName evidence="1">Uncharacterized protein</fullName>
    </submittedName>
</protein>
<proteinExistence type="predicted"/>
<dbReference type="AlphaFoldDB" id="A0A0B2WNQ2"/>
<organism evidence="1 2">
    <name type="scientific">Metarhizium album (strain ARSEF 1941)</name>
    <dbReference type="NCBI Taxonomy" id="1081103"/>
    <lineage>
        <taxon>Eukaryota</taxon>
        <taxon>Fungi</taxon>
        <taxon>Dikarya</taxon>
        <taxon>Ascomycota</taxon>
        <taxon>Pezizomycotina</taxon>
        <taxon>Sordariomycetes</taxon>
        <taxon>Hypocreomycetidae</taxon>
        <taxon>Hypocreales</taxon>
        <taxon>Clavicipitaceae</taxon>
        <taxon>Metarhizium</taxon>
    </lineage>
</organism>
<dbReference type="Proteomes" id="UP000030816">
    <property type="component" value="Unassembled WGS sequence"/>
</dbReference>
<comment type="caution">
    <text evidence="1">The sequence shown here is derived from an EMBL/GenBank/DDBJ whole genome shotgun (WGS) entry which is preliminary data.</text>
</comment>